<feature type="compositionally biased region" description="Basic and acidic residues" evidence="2">
    <location>
        <begin position="484"/>
        <end position="498"/>
    </location>
</feature>
<feature type="region of interest" description="Disordered" evidence="2">
    <location>
        <begin position="86"/>
        <end position="210"/>
    </location>
</feature>
<dbReference type="AlphaFoldDB" id="A0A5J4W1Q5"/>
<feature type="region of interest" description="Disordered" evidence="2">
    <location>
        <begin position="605"/>
        <end position="639"/>
    </location>
</feature>
<dbReference type="EMBL" id="SNRW01004007">
    <property type="protein sequence ID" value="KAA6388383.1"/>
    <property type="molecule type" value="Genomic_DNA"/>
</dbReference>
<feature type="region of interest" description="Disordered" evidence="2">
    <location>
        <begin position="663"/>
        <end position="686"/>
    </location>
</feature>
<feature type="compositionally biased region" description="Acidic residues" evidence="2">
    <location>
        <begin position="668"/>
        <end position="686"/>
    </location>
</feature>
<evidence type="ECO:0000256" key="2">
    <source>
        <dbReference type="SAM" id="MobiDB-lite"/>
    </source>
</evidence>
<evidence type="ECO:0000256" key="1">
    <source>
        <dbReference type="SAM" id="Coils"/>
    </source>
</evidence>
<feature type="compositionally biased region" description="Acidic residues" evidence="2">
    <location>
        <begin position="346"/>
        <end position="358"/>
    </location>
</feature>
<feature type="compositionally biased region" description="Low complexity" evidence="2">
    <location>
        <begin position="165"/>
        <end position="179"/>
    </location>
</feature>
<keyword evidence="1" id="KW-0175">Coiled coil</keyword>
<gene>
    <name evidence="3" type="ORF">EZS28_016090</name>
</gene>
<feature type="compositionally biased region" description="Low complexity" evidence="2">
    <location>
        <begin position="499"/>
        <end position="513"/>
    </location>
</feature>
<feature type="compositionally biased region" description="Low complexity" evidence="2">
    <location>
        <begin position="118"/>
        <end position="135"/>
    </location>
</feature>
<feature type="coiled-coil region" evidence="1">
    <location>
        <begin position="1"/>
        <end position="80"/>
    </location>
</feature>
<dbReference type="Proteomes" id="UP000324800">
    <property type="component" value="Unassembled WGS sequence"/>
</dbReference>
<name>A0A5J4W1Q5_9EUKA</name>
<comment type="caution">
    <text evidence="3">The sequence shown here is derived from an EMBL/GenBank/DDBJ whole genome shotgun (WGS) entry which is preliminary data.</text>
</comment>
<feature type="compositionally biased region" description="Basic and acidic residues" evidence="2">
    <location>
        <begin position="97"/>
        <end position="106"/>
    </location>
</feature>
<feature type="compositionally biased region" description="Polar residues" evidence="2">
    <location>
        <begin position="605"/>
        <end position="624"/>
    </location>
</feature>
<protein>
    <submittedName>
        <fullName evidence="3">Uncharacterized protein</fullName>
    </submittedName>
</protein>
<evidence type="ECO:0000313" key="4">
    <source>
        <dbReference type="Proteomes" id="UP000324800"/>
    </source>
</evidence>
<feature type="compositionally biased region" description="Acidic residues" evidence="2">
    <location>
        <begin position="136"/>
        <end position="147"/>
    </location>
</feature>
<organism evidence="3 4">
    <name type="scientific">Streblomastix strix</name>
    <dbReference type="NCBI Taxonomy" id="222440"/>
    <lineage>
        <taxon>Eukaryota</taxon>
        <taxon>Metamonada</taxon>
        <taxon>Preaxostyla</taxon>
        <taxon>Oxymonadida</taxon>
        <taxon>Streblomastigidae</taxon>
        <taxon>Streblomastix</taxon>
    </lineage>
</organism>
<feature type="region of interest" description="Disordered" evidence="2">
    <location>
        <begin position="547"/>
        <end position="569"/>
    </location>
</feature>
<feature type="compositionally biased region" description="Basic and acidic residues" evidence="2">
    <location>
        <begin position="322"/>
        <end position="332"/>
    </location>
</feature>
<accession>A0A5J4W1Q5</accession>
<proteinExistence type="predicted"/>
<evidence type="ECO:0000313" key="3">
    <source>
        <dbReference type="EMBL" id="KAA6388383.1"/>
    </source>
</evidence>
<feature type="compositionally biased region" description="Low complexity" evidence="2">
    <location>
        <begin position="625"/>
        <end position="639"/>
    </location>
</feature>
<sequence>MKDLIEKEEDEQKKMKEIEMLSQLDFIASKVKEKIDEIEQRNSELSERVVLDIQMINERIENIEATVKHKQELIDQMKDKLNEQLGIVDNEDEFDEDKLKQKEKNKNKNNKNQRSRKNSSNIQKQKSKLQQFESDSNFDEDEEDEQEQLDRKKRGRKYQSNSPMLSSHQPPHQSLSPIPKLSINPNIISDEEQNTEQKSSQDSEQKIKHNPAVDVIINELLEIDDNELVIEVTRRAVEKAAELAVQVEQTEQKWRESEILLSAAQQDIERLSNELQEIQIQQEQQIEQQAEQYQKQSIEMKDEYEKKIEEMKQIIQNQRNGGNEKENKDEKQKKMKRLQNNKSLKEDEEDEEEDDEREDLQTLHADQEKLRKEMLQLLTHLQQRQKDIEQLEEELDEQNQEAQQLLQDKTELMEELDQKDIQMKQINDEKTKAELELQNLKKFLSQNNSIETVKLDPRKLKPVLMKYDREIPVETNIRRSQSINKDKIPVVSNLKKEQQQQQQHSPSSSPFSPNRQIKSPQVPLQKADMFINSQYPLSPKKITVYNSYPSQQGLNNNTSNTHNPKQQQPIPFHTTIKSKIKQQNLPYPSNSYQNYASPPLIQTNQSPVIPASNSKKTGNKSTTNSHIPVVSSSTSSIPDSLQNQQLKSVNVLASLPSYYKTYYKLDDKEEEEEEEEEEDDDNDSKD</sequence>
<feature type="compositionally biased region" description="Basic residues" evidence="2">
    <location>
        <begin position="107"/>
        <end position="117"/>
    </location>
</feature>
<reference evidence="3 4" key="1">
    <citation type="submission" date="2019-03" db="EMBL/GenBank/DDBJ databases">
        <title>Single cell metagenomics reveals metabolic interactions within the superorganism composed of flagellate Streblomastix strix and complex community of Bacteroidetes bacteria on its surface.</title>
        <authorList>
            <person name="Treitli S.C."/>
            <person name="Kolisko M."/>
            <person name="Husnik F."/>
            <person name="Keeling P."/>
            <person name="Hampl V."/>
        </authorList>
    </citation>
    <scope>NUCLEOTIDE SEQUENCE [LARGE SCALE GENOMIC DNA]</scope>
    <source>
        <strain evidence="3">ST1C</strain>
    </source>
</reference>
<feature type="region of interest" description="Disordered" evidence="2">
    <location>
        <begin position="309"/>
        <end position="367"/>
    </location>
</feature>
<feature type="region of interest" description="Disordered" evidence="2">
    <location>
        <begin position="478"/>
        <end position="525"/>
    </location>
</feature>